<evidence type="ECO:0000256" key="4">
    <source>
        <dbReference type="ARBA" id="ARBA00022679"/>
    </source>
</evidence>
<dbReference type="InterPro" id="IPR008271">
    <property type="entry name" value="Ser/Thr_kinase_AS"/>
</dbReference>
<dbReference type="PANTHER" id="PTHR45647:SF139">
    <property type="entry name" value="OS02G0152300 PROTEIN"/>
    <property type="match status" value="1"/>
</dbReference>
<dbReference type="GO" id="GO:1902533">
    <property type="term" value="P:positive regulation of intracellular signal transduction"/>
    <property type="evidence" value="ECO:0007669"/>
    <property type="project" value="UniProtKB-ARBA"/>
</dbReference>
<dbReference type="GO" id="GO:0006950">
    <property type="term" value="P:response to stress"/>
    <property type="evidence" value="ECO:0007669"/>
    <property type="project" value="UniProtKB-ARBA"/>
</dbReference>
<dbReference type="SMART" id="SM00220">
    <property type="entry name" value="S_TKc"/>
    <property type="match status" value="1"/>
</dbReference>
<keyword evidence="4" id="KW-0808">Transferase</keyword>
<dbReference type="GO" id="GO:0009893">
    <property type="term" value="P:positive regulation of metabolic process"/>
    <property type="evidence" value="ECO:0007669"/>
    <property type="project" value="UniProtKB-ARBA"/>
</dbReference>
<evidence type="ECO:0000256" key="9">
    <source>
        <dbReference type="ARBA" id="ARBA00047899"/>
    </source>
</evidence>
<dbReference type="GO" id="GO:0005524">
    <property type="term" value="F:ATP binding"/>
    <property type="evidence" value="ECO:0007669"/>
    <property type="project" value="UniProtKB-UniRule"/>
</dbReference>
<evidence type="ECO:0000256" key="5">
    <source>
        <dbReference type="ARBA" id="ARBA00022741"/>
    </source>
</evidence>
<keyword evidence="6" id="KW-0418">Kinase</keyword>
<evidence type="ECO:0000313" key="14">
    <source>
        <dbReference type="EMBL" id="KAK7573525.1"/>
    </source>
</evidence>
<evidence type="ECO:0000256" key="1">
    <source>
        <dbReference type="ARBA" id="ARBA00008718"/>
    </source>
</evidence>
<proteinExistence type="inferred from homology"/>
<dbReference type="PROSITE" id="PS00108">
    <property type="entry name" value="PROTEIN_KINASE_ST"/>
    <property type="match status" value="1"/>
</dbReference>
<dbReference type="InterPro" id="IPR000719">
    <property type="entry name" value="Prot_kinase_dom"/>
</dbReference>
<gene>
    <name evidence="14" type="ORF">V9T40_010716</name>
</gene>
<keyword evidence="8 11" id="KW-0067">ATP-binding</keyword>
<dbReference type="FunFam" id="1.10.510.10:FF:000754">
    <property type="entry name" value="Interleukin-1 receptor-associated kinase"/>
    <property type="match status" value="1"/>
</dbReference>
<dbReference type="GO" id="GO:0031349">
    <property type="term" value="P:positive regulation of defense response"/>
    <property type="evidence" value="ECO:0007669"/>
    <property type="project" value="UniProtKB-ARBA"/>
</dbReference>
<keyword evidence="5 11" id="KW-0547">Nucleotide-binding</keyword>
<evidence type="ECO:0000313" key="15">
    <source>
        <dbReference type="Proteomes" id="UP001367676"/>
    </source>
</evidence>
<dbReference type="Gene3D" id="3.30.200.20">
    <property type="entry name" value="Phosphorylase Kinase, domain 1"/>
    <property type="match status" value="1"/>
</dbReference>
<dbReference type="PANTHER" id="PTHR45647">
    <property type="entry name" value="OS02G0152300 PROTEIN"/>
    <property type="match status" value="1"/>
</dbReference>
<keyword evidence="7" id="KW-0833">Ubl conjugation pathway</keyword>
<dbReference type="InterPro" id="IPR011029">
    <property type="entry name" value="DEATH-like_dom_sf"/>
</dbReference>
<accession>A0AAN9T4N4</accession>
<evidence type="ECO:0000256" key="10">
    <source>
        <dbReference type="ARBA" id="ARBA00048679"/>
    </source>
</evidence>
<sequence>MNEISNLEIRNLTYGQICELIRILDSNDSWKILMNEIRRDCFDFQDEERKYNLNEINSIEKASQQSGRSCSEIFLDEWGTSGRKRPTVYLLHQYLKKVNLKRAATYVAEKLMKGTILIGGDDAASNENNRFNYSGVTKVSYRILEKITNQFDSERMVGHGAFGSVYWGKEDKLEMAIKKLSPDATEHFQHELLILLTGIKHKNLLPPLAISDEYDLCLVYEFMPNGSLEDRLALKNNELQPLSWKKRLSISMDICEGLKYLHDQPKPIIHRDIKSSNILLDENDIAKIGDFGLIRIKNDSHTVNTNIAQGTNAYMAPEYFRGVISMKLDVYSFGVVLLELLTGLPCLASDGHLVEYLDDRIDPGESIEPCLDKYAGQWDVKIADNLYDLAKQCLEEKKKRPSTSEVLTVLQELNQTIS</sequence>
<keyword evidence="3 12" id="KW-0723">Serine/threonine-protein kinase</keyword>
<dbReference type="InterPro" id="IPR001245">
    <property type="entry name" value="Ser-Thr/Tyr_kinase_cat_dom"/>
</dbReference>
<comment type="catalytic activity">
    <reaction evidence="10">
        <text>L-seryl-[protein] + ATP = O-phospho-L-seryl-[protein] + ADP + H(+)</text>
        <dbReference type="Rhea" id="RHEA:17989"/>
        <dbReference type="Rhea" id="RHEA-COMP:9863"/>
        <dbReference type="Rhea" id="RHEA-COMP:11604"/>
        <dbReference type="ChEBI" id="CHEBI:15378"/>
        <dbReference type="ChEBI" id="CHEBI:29999"/>
        <dbReference type="ChEBI" id="CHEBI:30616"/>
        <dbReference type="ChEBI" id="CHEBI:83421"/>
        <dbReference type="ChEBI" id="CHEBI:456216"/>
        <dbReference type="EC" id="2.7.11.1"/>
    </reaction>
</comment>
<dbReference type="InterPro" id="IPR029397">
    <property type="entry name" value="Tube_Death"/>
</dbReference>
<dbReference type="Proteomes" id="UP001367676">
    <property type="component" value="Unassembled WGS sequence"/>
</dbReference>
<dbReference type="InterPro" id="IPR017441">
    <property type="entry name" value="Protein_kinase_ATP_BS"/>
</dbReference>
<dbReference type="SUPFAM" id="SSF47986">
    <property type="entry name" value="DEATH domain"/>
    <property type="match status" value="1"/>
</dbReference>
<dbReference type="Gene3D" id="1.10.510.10">
    <property type="entry name" value="Transferase(Phosphotransferase) domain 1"/>
    <property type="match status" value="1"/>
</dbReference>
<dbReference type="GO" id="GO:0004674">
    <property type="term" value="F:protein serine/threonine kinase activity"/>
    <property type="evidence" value="ECO:0007669"/>
    <property type="project" value="UniProtKB-KW"/>
</dbReference>
<evidence type="ECO:0000256" key="11">
    <source>
        <dbReference type="PROSITE-ProRule" id="PRU10141"/>
    </source>
</evidence>
<feature type="domain" description="Protein kinase" evidence="13">
    <location>
        <begin position="151"/>
        <end position="417"/>
    </location>
</feature>
<dbReference type="InterPro" id="IPR051348">
    <property type="entry name" value="U-box_ubiquitin_ligases"/>
</dbReference>
<dbReference type="EMBL" id="JBBCAQ010000037">
    <property type="protein sequence ID" value="KAK7573525.1"/>
    <property type="molecule type" value="Genomic_DNA"/>
</dbReference>
<name>A0AAN9T4N4_9HEMI</name>
<comment type="similarity">
    <text evidence="1">Belongs to the protein kinase superfamily. TKL Ser/Thr protein kinase family. Pelle subfamily.</text>
</comment>
<comment type="caution">
    <text evidence="14">The sequence shown here is derived from an EMBL/GenBank/DDBJ whole genome shotgun (WGS) entry which is preliminary data.</text>
</comment>
<comment type="catalytic activity">
    <reaction evidence="9">
        <text>L-threonyl-[protein] + ATP = O-phospho-L-threonyl-[protein] + ADP + H(+)</text>
        <dbReference type="Rhea" id="RHEA:46608"/>
        <dbReference type="Rhea" id="RHEA-COMP:11060"/>
        <dbReference type="Rhea" id="RHEA-COMP:11605"/>
        <dbReference type="ChEBI" id="CHEBI:15378"/>
        <dbReference type="ChEBI" id="CHEBI:30013"/>
        <dbReference type="ChEBI" id="CHEBI:30616"/>
        <dbReference type="ChEBI" id="CHEBI:61977"/>
        <dbReference type="ChEBI" id="CHEBI:456216"/>
        <dbReference type="EC" id="2.7.11.1"/>
    </reaction>
</comment>
<feature type="binding site" evidence="11">
    <location>
        <position position="179"/>
    </location>
    <ligand>
        <name>ATP</name>
        <dbReference type="ChEBI" id="CHEBI:30616"/>
    </ligand>
</feature>
<evidence type="ECO:0000256" key="7">
    <source>
        <dbReference type="ARBA" id="ARBA00022786"/>
    </source>
</evidence>
<evidence type="ECO:0000256" key="8">
    <source>
        <dbReference type="ARBA" id="ARBA00022840"/>
    </source>
</evidence>
<protein>
    <recommendedName>
        <fullName evidence="2">non-specific serine/threonine protein kinase</fullName>
        <ecNumber evidence="2">2.7.11.1</ecNumber>
    </recommendedName>
</protein>
<evidence type="ECO:0000256" key="2">
    <source>
        <dbReference type="ARBA" id="ARBA00012513"/>
    </source>
</evidence>
<dbReference type="AlphaFoldDB" id="A0AAN9T4N4"/>
<organism evidence="14 15">
    <name type="scientific">Parthenolecanium corni</name>
    <dbReference type="NCBI Taxonomy" id="536013"/>
    <lineage>
        <taxon>Eukaryota</taxon>
        <taxon>Metazoa</taxon>
        <taxon>Ecdysozoa</taxon>
        <taxon>Arthropoda</taxon>
        <taxon>Hexapoda</taxon>
        <taxon>Insecta</taxon>
        <taxon>Pterygota</taxon>
        <taxon>Neoptera</taxon>
        <taxon>Paraneoptera</taxon>
        <taxon>Hemiptera</taxon>
        <taxon>Sternorrhyncha</taxon>
        <taxon>Coccoidea</taxon>
        <taxon>Coccidae</taxon>
        <taxon>Parthenolecanium</taxon>
    </lineage>
</organism>
<reference evidence="14 15" key="1">
    <citation type="submission" date="2024-03" db="EMBL/GenBank/DDBJ databases">
        <title>Adaptation during the transition from Ophiocordyceps entomopathogen to insect associate is accompanied by gene loss and intensified selection.</title>
        <authorList>
            <person name="Ward C.M."/>
            <person name="Onetto C.A."/>
            <person name="Borneman A.R."/>
        </authorList>
    </citation>
    <scope>NUCLEOTIDE SEQUENCE [LARGE SCALE GENOMIC DNA]</scope>
    <source>
        <strain evidence="14">AWRI1</strain>
        <tissue evidence="14">Single Adult Female</tissue>
    </source>
</reference>
<evidence type="ECO:0000259" key="13">
    <source>
        <dbReference type="PROSITE" id="PS50011"/>
    </source>
</evidence>
<evidence type="ECO:0000256" key="6">
    <source>
        <dbReference type="ARBA" id="ARBA00022777"/>
    </source>
</evidence>
<dbReference type="EC" id="2.7.11.1" evidence="2"/>
<dbReference type="PROSITE" id="PS50011">
    <property type="entry name" value="PROTEIN_KINASE_DOM"/>
    <property type="match status" value="1"/>
</dbReference>
<keyword evidence="15" id="KW-1185">Reference proteome</keyword>
<dbReference type="Gene3D" id="1.10.533.10">
    <property type="entry name" value="Death Domain, Fas"/>
    <property type="match status" value="1"/>
</dbReference>
<dbReference type="Pfam" id="PF14786">
    <property type="entry name" value="Death_2"/>
    <property type="match status" value="1"/>
</dbReference>
<evidence type="ECO:0000256" key="12">
    <source>
        <dbReference type="RuleBase" id="RU000304"/>
    </source>
</evidence>
<dbReference type="Pfam" id="PF07714">
    <property type="entry name" value="PK_Tyr_Ser-Thr"/>
    <property type="match status" value="1"/>
</dbReference>
<dbReference type="PROSITE" id="PS00107">
    <property type="entry name" value="PROTEIN_KINASE_ATP"/>
    <property type="match status" value="1"/>
</dbReference>
<dbReference type="InterPro" id="IPR011009">
    <property type="entry name" value="Kinase-like_dom_sf"/>
</dbReference>
<evidence type="ECO:0000256" key="3">
    <source>
        <dbReference type="ARBA" id="ARBA00022527"/>
    </source>
</evidence>
<dbReference type="SUPFAM" id="SSF56112">
    <property type="entry name" value="Protein kinase-like (PK-like)"/>
    <property type="match status" value="1"/>
</dbReference>